<feature type="chain" id="PRO_5020475661" evidence="8">
    <location>
        <begin position="28"/>
        <end position="1113"/>
    </location>
</feature>
<sequence>MSQKLTLTAALFTALLLCLLTGSPVSAQDLRVGGKIVSSGAPLAGATVTEKGTKHSTLTDVDGNFSLEVSNLNVTLVVSYVGFTTQEIPLSGRNSISVALIPSGQQLQDVVVTALGISKEAKTIGYATSTVKGNDLIKAREPDVFNSLEGKVSGLTIGSSPELLGRPEIVMRGTKDILIVVDGIPINSDTWNVNADDIESTTVLKGPNAAALYGFQGQNGAIVITTKRGSRDSRGWQVSFNSSTMIEKGFTVIPKDQTEYGRGSNFTYSYGDQLYDYGQRLAVWGPRFEGQKIKQYDSPWDPTTGTRTATNYTARGVNNLQHFLQAGILSTNNVSASAGGSNYDIRMSYSHIYQKGQAPNTGLNMDNLNINTTYSVSPKIRFHANLNLNEQYTPNIPDVDYGPNSYVYMFNVYGPADYDVRDLKNYYKAPMGVPGLTQYNENYGRSNNPYFMAYQWLRGHYKTDIYGYIKLTYNITPELNASIRTQITTWDQTRTEKVPAGTILNQYLSWYYPGWYGDYREDDRKLLENNTDVLLSYNKKFSDWTIGANAGANERSYKYNSSFTTTKDLSVPGVYSFTNSQLPVLAYNFGSNMQVNSAYYSVDLGYKSYVNLSTTGRVDHLSTLPSGTNTFFYPSVSLSTSIGDYVKLPKAFDLLKLRGSYADVKGGLTSSQIGSAYSALYGTTLNSGLLGYGSELYSSYNGPSYANQSAYSITTYYNGEPAVSYSSNIANPKLKSYDVQSFEEGLDLSMFRHRVGLDVTYFQTKNGPQIFPLGVASSTGYTSQNVNAVTTLKKGWEADLALTPIRTAKFTWDVNLNWSTYRETLKKVYGSLNHIVINNHDFHVGDRMDAFYSTAFVRDGSGNIVYQYAQNTQTGNGDPLQAPSDIGDKKLLGYLNPKYTWGINNRFTYKSFSLSFQFDGRVGGVIYDDVWYHAMNGGTAIESDQGALGAARRAEWESVKAGAAKPTPSYIGDGVVITAGTPSFSGGNITNIKQLTFAKNTGASTVQNYLSGNGLASNFDEFYTISRTYAKLREVQIAYMIPKKVLGKTLIKTASVSLVGRNLLYFAKRKDFDIDQYAAGYNAADNSTQGTSGDVTLSSPTQRRYGINLNLGF</sequence>
<dbReference type="NCBIfam" id="TIGR04056">
    <property type="entry name" value="OMP_RagA_SusC"/>
    <property type="match status" value="1"/>
</dbReference>
<protein>
    <submittedName>
        <fullName evidence="10">TonB-linked SusC/RagA family outer membrane protein</fullName>
    </submittedName>
</protein>
<dbReference type="Gene3D" id="2.60.40.1120">
    <property type="entry name" value="Carboxypeptidase-like, regulatory domain"/>
    <property type="match status" value="1"/>
</dbReference>
<dbReference type="SUPFAM" id="SSF49464">
    <property type="entry name" value="Carboxypeptidase regulatory domain-like"/>
    <property type="match status" value="1"/>
</dbReference>
<organism evidence="10 11">
    <name type="scientific">Dinghuibacter silviterrae</name>
    <dbReference type="NCBI Taxonomy" id="1539049"/>
    <lineage>
        <taxon>Bacteria</taxon>
        <taxon>Pseudomonadati</taxon>
        <taxon>Bacteroidota</taxon>
        <taxon>Chitinophagia</taxon>
        <taxon>Chitinophagales</taxon>
        <taxon>Chitinophagaceae</taxon>
        <taxon>Dinghuibacter</taxon>
    </lineage>
</organism>
<dbReference type="Pfam" id="PF13715">
    <property type="entry name" value="CarbopepD_reg_2"/>
    <property type="match status" value="1"/>
</dbReference>
<comment type="subcellular location">
    <subcellularLocation>
        <location evidence="1 7">Cell outer membrane</location>
        <topology evidence="1 7">Multi-pass membrane protein</topology>
    </subcellularLocation>
</comment>
<keyword evidence="4 7" id="KW-0812">Transmembrane</keyword>
<comment type="similarity">
    <text evidence="7">Belongs to the TonB-dependent receptor family.</text>
</comment>
<dbReference type="Proteomes" id="UP000294498">
    <property type="component" value="Unassembled WGS sequence"/>
</dbReference>
<keyword evidence="8" id="KW-0732">Signal</keyword>
<feature type="domain" description="TonB-dependent receptor plug" evidence="9">
    <location>
        <begin position="123"/>
        <end position="220"/>
    </location>
</feature>
<feature type="signal peptide" evidence="8">
    <location>
        <begin position="1"/>
        <end position="27"/>
    </location>
</feature>
<dbReference type="AlphaFoldDB" id="A0A4R8DS38"/>
<comment type="caution">
    <text evidence="10">The sequence shown here is derived from an EMBL/GenBank/DDBJ whole genome shotgun (WGS) entry which is preliminary data.</text>
</comment>
<dbReference type="InterPro" id="IPR037066">
    <property type="entry name" value="Plug_dom_sf"/>
</dbReference>
<accession>A0A4R8DS38</accession>
<evidence type="ECO:0000256" key="2">
    <source>
        <dbReference type="ARBA" id="ARBA00022448"/>
    </source>
</evidence>
<dbReference type="GO" id="GO:0009279">
    <property type="term" value="C:cell outer membrane"/>
    <property type="evidence" value="ECO:0007669"/>
    <property type="project" value="UniProtKB-SubCell"/>
</dbReference>
<gene>
    <name evidence="10" type="ORF">EDB95_1858</name>
</gene>
<evidence type="ECO:0000313" key="10">
    <source>
        <dbReference type="EMBL" id="TDX00829.1"/>
    </source>
</evidence>
<keyword evidence="11" id="KW-1185">Reference proteome</keyword>
<evidence type="ECO:0000256" key="6">
    <source>
        <dbReference type="ARBA" id="ARBA00023237"/>
    </source>
</evidence>
<dbReference type="InterPro" id="IPR039426">
    <property type="entry name" value="TonB-dep_rcpt-like"/>
</dbReference>
<proteinExistence type="inferred from homology"/>
<dbReference type="InterPro" id="IPR012910">
    <property type="entry name" value="Plug_dom"/>
</dbReference>
<evidence type="ECO:0000256" key="8">
    <source>
        <dbReference type="SAM" id="SignalP"/>
    </source>
</evidence>
<dbReference type="InterPro" id="IPR023996">
    <property type="entry name" value="TonB-dep_OMP_SusC/RagA"/>
</dbReference>
<evidence type="ECO:0000259" key="9">
    <source>
        <dbReference type="Pfam" id="PF07715"/>
    </source>
</evidence>
<evidence type="ECO:0000313" key="11">
    <source>
        <dbReference type="Proteomes" id="UP000294498"/>
    </source>
</evidence>
<evidence type="ECO:0000256" key="5">
    <source>
        <dbReference type="ARBA" id="ARBA00023136"/>
    </source>
</evidence>
<keyword evidence="5 7" id="KW-0472">Membrane</keyword>
<dbReference type="InterPro" id="IPR008969">
    <property type="entry name" value="CarboxyPept-like_regulatory"/>
</dbReference>
<dbReference type="InterPro" id="IPR036942">
    <property type="entry name" value="Beta-barrel_TonB_sf"/>
</dbReference>
<keyword evidence="3 7" id="KW-1134">Transmembrane beta strand</keyword>
<dbReference type="EMBL" id="SODV01000001">
    <property type="protein sequence ID" value="TDX00829.1"/>
    <property type="molecule type" value="Genomic_DNA"/>
</dbReference>
<keyword evidence="2 7" id="KW-0813">Transport</keyword>
<dbReference type="Pfam" id="PF07715">
    <property type="entry name" value="Plug"/>
    <property type="match status" value="1"/>
</dbReference>
<dbReference type="PROSITE" id="PS52016">
    <property type="entry name" value="TONB_DEPENDENT_REC_3"/>
    <property type="match status" value="1"/>
</dbReference>
<name>A0A4R8DS38_9BACT</name>
<dbReference type="SUPFAM" id="SSF56935">
    <property type="entry name" value="Porins"/>
    <property type="match status" value="1"/>
</dbReference>
<dbReference type="RefSeq" id="WP_133992854.1">
    <property type="nucleotide sequence ID" value="NZ_SODV01000001.1"/>
</dbReference>
<dbReference type="Gene3D" id="2.40.170.20">
    <property type="entry name" value="TonB-dependent receptor, beta-barrel domain"/>
    <property type="match status" value="1"/>
</dbReference>
<evidence type="ECO:0000256" key="1">
    <source>
        <dbReference type="ARBA" id="ARBA00004571"/>
    </source>
</evidence>
<dbReference type="OrthoDB" id="9768177at2"/>
<evidence type="ECO:0000256" key="7">
    <source>
        <dbReference type="PROSITE-ProRule" id="PRU01360"/>
    </source>
</evidence>
<evidence type="ECO:0000256" key="4">
    <source>
        <dbReference type="ARBA" id="ARBA00022692"/>
    </source>
</evidence>
<keyword evidence="6 7" id="KW-0998">Cell outer membrane</keyword>
<reference evidence="10 11" key="1">
    <citation type="submission" date="2019-03" db="EMBL/GenBank/DDBJ databases">
        <title>Genomic Encyclopedia of Type Strains, Phase IV (KMG-IV): sequencing the most valuable type-strain genomes for metagenomic binning, comparative biology and taxonomic classification.</title>
        <authorList>
            <person name="Goeker M."/>
        </authorList>
    </citation>
    <scope>NUCLEOTIDE SEQUENCE [LARGE SCALE GENOMIC DNA]</scope>
    <source>
        <strain evidence="10 11">DSM 100059</strain>
    </source>
</reference>
<dbReference type="Gene3D" id="2.170.130.10">
    <property type="entry name" value="TonB-dependent receptor, plug domain"/>
    <property type="match status" value="1"/>
</dbReference>
<evidence type="ECO:0000256" key="3">
    <source>
        <dbReference type="ARBA" id="ARBA00022452"/>
    </source>
</evidence>